<evidence type="ECO:0000313" key="1">
    <source>
        <dbReference type="EMBL" id="MPC20067.1"/>
    </source>
</evidence>
<gene>
    <name evidence="1" type="ORF">E2C01_012997</name>
</gene>
<accession>A0A5B7DFS4</accession>
<evidence type="ECO:0000313" key="2">
    <source>
        <dbReference type="Proteomes" id="UP000324222"/>
    </source>
</evidence>
<dbReference type="Proteomes" id="UP000324222">
    <property type="component" value="Unassembled WGS sequence"/>
</dbReference>
<dbReference type="AlphaFoldDB" id="A0A5B7DFS4"/>
<proteinExistence type="predicted"/>
<dbReference type="EMBL" id="VSRR010000831">
    <property type="protein sequence ID" value="MPC20067.1"/>
    <property type="molecule type" value="Genomic_DNA"/>
</dbReference>
<sequence>MSQRHSFICDNTGPLAPVVVLCHREGDTGMLKICILNHNMGHALLRNLHLTCKGNTMVFGNKSYLEEAKSRKCVGVRHSEKGLRHLSRHSWQMIDAALLVSGDPQG</sequence>
<protein>
    <submittedName>
        <fullName evidence="1">Uncharacterized protein</fullName>
    </submittedName>
</protein>
<reference evidence="1 2" key="1">
    <citation type="submission" date="2019-05" db="EMBL/GenBank/DDBJ databases">
        <title>Another draft genome of Portunus trituberculatus and its Hox gene families provides insights of decapod evolution.</title>
        <authorList>
            <person name="Jeong J.-H."/>
            <person name="Song I."/>
            <person name="Kim S."/>
            <person name="Choi T."/>
            <person name="Kim D."/>
            <person name="Ryu S."/>
            <person name="Kim W."/>
        </authorList>
    </citation>
    <scope>NUCLEOTIDE SEQUENCE [LARGE SCALE GENOMIC DNA]</scope>
    <source>
        <tissue evidence="1">Muscle</tissue>
    </source>
</reference>
<organism evidence="1 2">
    <name type="scientific">Portunus trituberculatus</name>
    <name type="common">Swimming crab</name>
    <name type="synonym">Neptunus trituberculatus</name>
    <dbReference type="NCBI Taxonomy" id="210409"/>
    <lineage>
        <taxon>Eukaryota</taxon>
        <taxon>Metazoa</taxon>
        <taxon>Ecdysozoa</taxon>
        <taxon>Arthropoda</taxon>
        <taxon>Crustacea</taxon>
        <taxon>Multicrustacea</taxon>
        <taxon>Malacostraca</taxon>
        <taxon>Eumalacostraca</taxon>
        <taxon>Eucarida</taxon>
        <taxon>Decapoda</taxon>
        <taxon>Pleocyemata</taxon>
        <taxon>Brachyura</taxon>
        <taxon>Eubrachyura</taxon>
        <taxon>Portunoidea</taxon>
        <taxon>Portunidae</taxon>
        <taxon>Portuninae</taxon>
        <taxon>Portunus</taxon>
    </lineage>
</organism>
<comment type="caution">
    <text evidence="1">The sequence shown here is derived from an EMBL/GenBank/DDBJ whole genome shotgun (WGS) entry which is preliminary data.</text>
</comment>
<name>A0A5B7DFS4_PORTR</name>
<keyword evidence="2" id="KW-1185">Reference proteome</keyword>